<dbReference type="GO" id="GO:0005856">
    <property type="term" value="C:cytoskeleton"/>
    <property type="evidence" value="ECO:0007669"/>
    <property type="project" value="TreeGrafter"/>
</dbReference>
<dbReference type="AlphaFoldDB" id="A0A7L1MD47"/>
<dbReference type="PANTHER" id="PTHR32083">
    <property type="entry name" value="CILIA AND FLAGELLA-ASSOCIATED PROTEIN 58-RELATED"/>
    <property type="match status" value="1"/>
</dbReference>
<feature type="coiled-coil region" evidence="2">
    <location>
        <begin position="27"/>
        <end position="61"/>
    </location>
</feature>
<dbReference type="Proteomes" id="UP000532545">
    <property type="component" value="Unassembled WGS sequence"/>
</dbReference>
<feature type="compositionally biased region" description="Basic and acidic residues" evidence="3">
    <location>
        <begin position="816"/>
        <end position="835"/>
    </location>
</feature>
<keyword evidence="1 2" id="KW-0175">Coiled coil</keyword>
<sequence length="861" mass="102474">YLEESAFEEVEKDSEEFITILSRDEALEKFRVEYEKLLAIMKKSRENEKHLMEKCRKLSAELVEKSSKVAVLTKLSHDDGETISSLKLELEKAWKMVDKAHEREQKTKETINSLQMEISRLNNLMKERAGQDYNVEDLLRFQEELTEERDGLLSEVVKLRQSLAEITEQQQETEKAKNEAEQAVLQLQQDIQLRQNEELREARRKEKMETELQNLLAEMDNKQAEVQKLQQQIESNKEEQMKIENNLREQEILNEKAGKELEHLKMKYQKLTQESEQQSAMIDDVMKDIGQKTAQLKEIEEEAAQMRLEISKLSKIRDVLQNKLRTAEEHKVDAEHEKNVLKNQIIRLEKELETAKKQAETDKRTTDGLVRERDMLNQNLIKATNATQKQIDLVKLHEQSKQNLEAEIQSYKIEAQKQRKIIYQLEKERESFINETSELKEKILSHMKDLEIHELQVCDYEKEIQVQMMKLKQQQNLCETLRTERTLYSKNLIEAKDEIAEMKMKLKNATRQLDQLKEELKEKDLALEKAHVESQQSEDEKQSMKTELLRMTKQAQETKAYIENQEAEEKNLLKIIAEADIERQKQKTEFDKVLGERHALGSQLKRRNNEVELLYEKIKIQQAILNRGENEYRQRMEDMRILKLEIKKLRREKGILGKSVANVKELRWEFNHMQKELLREQTRCKILEEELQKPLQVHRWRKLEASDPTTYELILKVQRLQKRLINKTGEVIEKEFLLQEKEKLYVELRHVLARQPGPEAAEQLQQYRNILREKTKQIKALSSELSMCETQSKEYKHEIERLNNELLEVKKKYLSQKRKEQQRKEKERSSIDMRMKLPPLRTDIPHFNTEDFPLSEPIPKI</sequence>
<organism evidence="5 6">
    <name type="scientific">Bombycilla garrulus</name>
    <name type="common">Bohemian waxwing</name>
    <name type="synonym">Lanius garrulus</name>
    <dbReference type="NCBI Taxonomy" id="125297"/>
    <lineage>
        <taxon>Eukaryota</taxon>
        <taxon>Metazoa</taxon>
        <taxon>Chordata</taxon>
        <taxon>Craniata</taxon>
        <taxon>Vertebrata</taxon>
        <taxon>Euteleostomi</taxon>
        <taxon>Archelosauria</taxon>
        <taxon>Archosauria</taxon>
        <taxon>Dinosauria</taxon>
        <taxon>Saurischia</taxon>
        <taxon>Theropoda</taxon>
        <taxon>Coelurosauria</taxon>
        <taxon>Aves</taxon>
        <taxon>Neognathae</taxon>
        <taxon>Neoaves</taxon>
        <taxon>Telluraves</taxon>
        <taxon>Australaves</taxon>
        <taxon>Passeriformes</taxon>
        <taxon>Bombycillidae</taxon>
        <taxon>Bombycilla</taxon>
    </lineage>
</organism>
<feature type="domain" description="Cilia- and flagella-associated protein 58 central coiled coil" evidence="4">
    <location>
        <begin position="353"/>
        <end position="657"/>
    </location>
</feature>
<evidence type="ECO:0000313" key="5">
    <source>
        <dbReference type="EMBL" id="NXN85330.1"/>
    </source>
</evidence>
<gene>
    <name evidence="5" type="primary">Cfap58</name>
    <name evidence="5" type="ORF">BOMGAR_R13304</name>
</gene>
<reference evidence="5 6" key="1">
    <citation type="submission" date="2019-09" db="EMBL/GenBank/DDBJ databases">
        <title>Bird 10,000 Genomes (B10K) Project - Family phase.</title>
        <authorList>
            <person name="Zhang G."/>
        </authorList>
    </citation>
    <scope>NUCLEOTIDE SEQUENCE [LARGE SCALE GENOMIC DNA]</scope>
    <source>
        <strain evidence="5">B10K-DU-002-23</strain>
        <tissue evidence="5">Muscle</tissue>
    </source>
</reference>
<keyword evidence="6" id="KW-1185">Reference proteome</keyword>
<protein>
    <submittedName>
        <fullName evidence="5">CFA58 protein</fullName>
    </submittedName>
</protein>
<evidence type="ECO:0000313" key="6">
    <source>
        <dbReference type="Proteomes" id="UP000532545"/>
    </source>
</evidence>
<evidence type="ECO:0000256" key="1">
    <source>
        <dbReference type="ARBA" id="ARBA00023054"/>
    </source>
</evidence>
<comment type="caution">
    <text evidence="5">The sequence shown here is derived from an EMBL/GenBank/DDBJ whole genome shotgun (WGS) entry which is preliminary data.</text>
</comment>
<dbReference type="OrthoDB" id="264785at2759"/>
<proteinExistence type="predicted"/>
<feature type="coiled-coil region" evidence="2">
    <location>
        <begin position="394"/>
        <end position="442"/>
    </location>
</feature>
<evidence type="ECO:0000256" key="3">
    <source>
        <dbReference type="SAM" id="MobiDB-lite"/>
    </source>
</evidence>
<accession>A0A7L1MD47</accession>
<evidence type="ECO:0000259" key="4">
    <source>
        <dbReference type="Pfam" id="PF21771"/>
    </source>
</evidence>
<feature type="non-terminal residue" evidence="5">
    <location>
        <position position="1"/>
    </location>
</feature>
<dbReference type="PANTHER" id="PTHR32083:SF31">
    <property type="entry name" value="CILIA- AND FLAGELLA-ASSOCIATED PROTEIN 58"/>
    <property type="match status" value="1"/>
</dbReference>
<dbReference type="InterPro" id="IPR049270">
    <property type="entry name" value="CFAP58_CC"/>
</dbReference>
<feature type="coiled-coil region" evidence="2">
    <location>
        <begin position="632"/>
        <end position="690"/>
    </location>
</feature>
<name>A0A7L1MD47_BOMGA</name>
<dbReference type="Pfam" id="PF21771">
    <property type="entry name" value="CFAP58_CC"/>
    <property type="match status" value="1"/>
</dbReference>
<feature type="coiled-coil region" evidence="2">
    <location>
        <begin position="97"/>
        <end position="365"/>
    </location>
</feature>
<feature type="coiled-coil region" evidence="2">
    <location>
        <begin position="492"/>
        <end position="582"/>
    </location>
</feature>
<dbReference type="EMBL" id="VXBU01011898">
    <property type="protein sequence ID" value="NXN85330.1"/>
    <property type="molecule type" value="Genomic_DNA"/>
</dbReference>
<feature type="region of interest" description="Disordered" evidence="3">
    <location>
        <begin position="816"/>
        <end position="861"/>
    </location>
</feature>
<feature type="non-terminal residue" evidence="5">
    <location>
        <position position="861"/>
    </location>
</feature>
<evidence type="ECO:0000256" key="2">
    <source>
        <dbReference type="SAM" id="Coils"/>
    </source>
</evidence>